<name>A0A137SZ74_9BACT</name>
<reference evidence="1 2" key="1">
    <citation type="submission" date="2016-02" db="EMBL/GenBank/DDBJ databases">
        <authorList>
            <person name="Wen L."/>
            <person name="He K."/>
            <person name="Yang H."/>
        </authorList>
    </citation>
    <scope>NUCLEOTIDE SEQUENCE [LARGE SCALE GENOMIC DNA]</scope>
    <source>
        <strain evidence="1 2">GED7880</strain>
    </source>
</reference>
<gene>
    <name evidence="1" type="ORF">HMPREF3202_00741</name>
</gene>
<proteinExistence type="predicted"/>
<dbReference type="Proteomes" id="UP000070093">
    <property type="component" value="Unassembled WGS sequence"/>
</dbReference>
<dbReference type="EMBL" id="LTAG01000028">
    <property type="protein sequence ID" value="KXO17765.1"/>
    <property type="molecule type" value="Genomic_DNA"/>
</dbReference>
<dbReference type="AlphaFoldDB" id="A0A137SZ74"/>
<evidence type="ECO:0000313" key="2">
    <source>
        <dbReference type="Proteomes" id="UP000070093"/>
    </source>
</evidence>
<organism evidence="1 2">
    <name type="scientific">Prevotella bivia</name>
    <dbReference type="NCBI Taxonomy" id="28125"/>
    <lineage>
        <taxon>Bacteria</taxon>
        <taxon>Pseudomonadati</taxon>
        <taxon>Bacteroidota</taxon>
        <taxon>Bacteroidia</taxon>
        <taxon>Bacteroidales</taxon>
        <taxon>Prevotellaceae</taxon>
        <taxon>Prevotella</taxon>
    </lineage>
</organism>
<comment type="caution">
    <text evidence="1">The sequence shown here is derived from an EMBL/GenBank/DDBJ whole genome shotgun (WGS) entry which is preliminary data.</text>
</comment>
<accession>A0A137SZ74</accession>
<evidence type="ECO:0000313" key="1">
    <source>
        <dbReference type="EMBL" id="KXO17765.1"/>
    </source>
</evidence>
<sequence>MQTQAVVADAHLPCRKLDVLQGGVTFRHEREVAFNKSRLSLSTHNLIGGEAAQPDKPAVVHDALELFAGFQELGRGFPVQLLRDDMSPAQRAEIALHPVTLLCCLGQVEVAGVFQVRTLVEVTLERAA</sequence>
<protein>
    <submittedName>
        <fullName evidence="1">Uncharacterized protein</fullName>
    </submittedName>
</protein>